<dbReference type="AlphaFoldDB" id="A0A382KFZ2"/>
<proteinExistence type="predicted"/>
<reference evidence="1" key="1">
    <citation type="submission" date="2018-05" db="EMBL/GenBank/DDBJ databases">
        <authorList>
            <person name="Lanie J.A."/>
            <person name="Ng W.-L."/>
            <person name="Kazmierczak K.M."/>
            <person name="Andrzejewski T.M."/>
            <person name="Davidsen T.M."/>
            <person name="Wayne K.J."/>
            <person name="Tettelin H."/>
            <person name="Glass J.I."/>
            <person name="Rusch D."/>
            <person name="Podicherti R."/>
            <person name="Tsui H.-C.T."/>
            <person name="Winkler M.E."/>
        </authorList>
    </citation>
    <scope>NUCLEOTIDE SEQUENCE</scope>
</reference>
<accession>A0A382KFZ2</accession>
<feature type="non-terminal residue" evidence="1">
    <location>
        <position position="1"/>
    </location>
</feature>
<dbReference type="GO" id="GO:0046872">
    <property type="term" value="F:metal ion binding"/>
    <property type="evidence" value="ECO:0007669"/>
    <property type="project" value="UniProtKB-ARBA"/>
</dbReference>
<dbReference type="SUPFAM" id="SSF51197">
    <property type="entry name" value="Clavaminate synthase-like"/>
    <property type="match status" value="2"/>
</dbReference>
<dbReference type="Pfam" id="PF05721">
    <property type="entry name" value="PhyH"/>
    <property type="match status" value="1"/>
</dbReference>
<dbReference type="Gene3D" id="2.60.120.620">
    <property type="entry name" value="q2cbj1_9rhob like domain"/>
    <property type="match status" value="2"/>
</dbReference>
<protein>
    <submittedName>
        <fullName evidence="1">Uncharacterized protein</fullName>
    </submittedName>
</protein>
<name>A0A382KFZ2_9ZZZZ</name>
<gene>
    <name evidence="1" type="ORF">METZ01_LOCUS276294</name>
</gene>
<dbReference type="GO" id="GO:0016491">
    <property type="term" value="F:oxidoreductase activity"/>
    <property type="evidence" value="ECO:0007669"/>
    <property type="project" value="UniProtKB-ARBA"/>
</dbReference>
<dbReference type="PANTHER" id="PTHR20883">
    <property type="entry name" value="PHYTANOYL-COA DIOXYGENASE DOMAIN CONTAINING 1"/>
    <property type="match status" value="1"/>
</dbReference>
<sequence length="403" mass="44744">ETIGTLALQTGGHRRRILHHDDLRPGKWAGHRTHSGDPELRARLREEIFGENEAAGLEQVHIVAKKGTAVIFDGYLWHRGVMGSDPGAFRQVYACHCIPASFTQWPHVLWERIDFDGIKRWSTGDEQTPAARHNARLPRHPAMEFSASSKDPSLLPTRKDAPLQILSVDQAQDMDLRGFTVIEDAFSATEIGELRDQIDRLSPGSVTVEPSAVARSFCGGSFFQKVCHDVLNCDGVRLFDHRVECRKPGVDAGTAFHQDIAQVFVEPLQYLTCWIALDDADEISGCPWFVPELFRRGPLRHEVDESTGDVAINDLRSDDAVCVQLQKGSVALYWSLTPHRIGANDTDKPGLAYICQYAPDGYDDKIWDNTANSGQGGPMAADAARPVVDEARNFMVLPGLERQ</sequence>
<organism evidence="1">
    <name type="scientific">marine metagenome</name>
    <dbReference type="NCBI Taxonomy" id="408172"/>
    <lineage>
        <taxon>unclassified sequences</taxon>
        <taxon>metagenomes</taxon>
        <taxon>ecological metagenomes</taxon>
    </lineage>
</organism>
<dbReference type="InterPro" id="IPR008775">
    <property type="entry name" value="Phytyl_CoA_dOase-like"/>
</dbReference>
<evidence type="ECO:0000313" key="1">
    <source>
        <dbReference type="EMBL" id="SVC23440.1"/>
    </source>
</evidence>
<dbReference type="PANTHER" id="PTHR20883:SF48">
    <property type="entry name" value="ECTOINE DIOXYGENASE"/>
    <property type="match status" value="1"/>
</dbReference>
<dbReference type="EMBL" id="UINC01080474">
    <property type="protein sequence ID" value="SVC23440.1"/>
    <property type="molecule type" value="Genomic_DNA"/>
</dbReference>